<comment type="caution">
    <text evidence="1">The sequence shown here is derived from an EMBL/GenBank/DDBJ whole genome shotgun (WGS) entry which is preliminary data.</text>
</comment>
<keyword evidence="2" id="KW-1185">Reference proteome</keyword>
<organism evidence="1 2">
    <name type="scientific">Microseira wollei NIES-4236</name>
    <dbReference type="NCBI Taxonomy" id="2530354"/>
    <lineage>
        <taxon>Bacteria</taxon>
        <taxon>Bacillati</taxon>
        <taxon>Cyanobacteriota</taxon>
        <taxon>Cyanophyceae</taxon>
        <taxon>Oscillatoriophycideae</taxon>
        <taxon>Aerosakkonematales</taxon>
        <taxon>Aerosakkonemataceae</taxon>
        <taxon>Microseira</taxon>
    </lineage>
</organism>
<accession>A0AAV3X4L1</accession>
<dbReference type="AlphaFoldDB" id="A0AAV3X4L1"/>
<evidence type="ECO:0000313" key="2">
    <source>
        <dbReference type="Proteomes" id="UP001050975"/>
    </source>
</evidence>
<proteinExistence type="predicted"/>
<reference evidence="1" key="1">
    <citation type="submission" date="2019-10" db="EMBL/GenBank/DDBJ databases">
        <title>Draft genome sequece of Microseira wollei NIES-4236.</title>
        <authorList>
            <person name="Yamaguchi H."/>
            <person name="Suzuki S."/>
            <person name="Kawachi M."/>
        </authorList>
    </citation>
    <scope>NUCLEOTIDE SEQUENCE</scope>
    <source>
        <strain evidence="1">NIES-4236</strain>
    </source>
</reference>
<name>A0AAV3X4L1_9CYAN</name>
<dbReference type="EMBL" id="BLAY01000002">
    <property type="protein sequence ID" value="GET35531.1"/>
    <property type="molecule type" value="Genomic_DNA"/>
</dbReference>
<evidence type="ECO:0000313" key="1">
    <source>
        <dbReference type="EMBL" id="GET35531.1"/>
    </source>
</evidence>
<gene>
    <name evidence="1" type="ORF">MiSe_02730</name>
</gene>
<protein>
    <submittedName>
        <fullName evidence="1">Uncharacterized protein</fullName>
    </submittedName>
</protein>
<dbReference type="Proteomes" id="UP001050975">
    <property type="component" value="Unassembled WGS sequence"/>
</dbReference>
<sequence length="53" mass="5798">METDLVSFKSWEILLQDNQAIASKPIDFLSGLDAIAFSPSNLIFLAMLIGQPS</sequence>